<reference evidence="1" key="1">
    <citation type="submission" date="2021-06" db="EMBL/GenBank/DDBJ databases">
        <authorList>
            <person name="Kallberg Y."/>
            <person name="Tangrot J."/>
            <person name="Rosling A."/>
        </authorList>
    </citation>
    <scope>NUCLEOTIDE SEQUENCE</scope>
    <source>
        <strain evidence="1">MT106</strain>
    </source>
</reference>
<sequence>MYPSTKATLPKLPEMFDLLKNDPRGIREATSEGLLRSEDIEYFDETFGITGVRPVFVDDSGFVVWMLDDRDSMFQWNEMGTNLAEGLFHPDNICHIMESTGELVSAKELKRRQRKMW</sequence>
<name>A0A9N9FFK2_9GLOM</name>
<organism evidence="1 2">
    <name type="scientific">Ambispora gerdemannii</name>
    <dbReference type="NCBI Taxonomy" id="144530"/>
    <lineage>
        <taxon>Eukaryota</taxon>
        <taxon>Fungi</taxon>
        <taxon>Fungi incertae sedis</taxon>
        <taxon>Mucoromycota</taxon>
        <taxon>Glomeromycotina</taxon>
        <taxon>Glomeromycetes</taxon>
        <taxon>Archaeosporales</taxon>
        <taxon>Ambisporaceae</taxon>
        <taxon>Ambispora</taxon>
    </lineage>
</organism>
<dbReference type="AlphaFoldDB" id="A0A9N9FFK2"/>
<protein>
    <submittedName>
        <fullName evidence="1">2651_t:CDS:1</fullName>
    </submittedName>
</protein>
<keyword evidence="2" id="KW-1185">Reference proteome</keyword>
<dbReference type="OrthoDB" id="2441284at2759"/>
<accession>A0A9N9FFK2</accession>
<dbReference type="Proteomes" id="UP000789831">
    <property type="component" value="Unassembled WGS sequence"/>
</dbReference>
<evidence type="ECO:0000313" key="1">
    <source>
        <dbReference type="EMBL" id="CAG8529609.1"/>
    </source>
</evidence>
<gene>
    <name evidence="1" type="ORF">AGERDE_LOCUS5646</name>
</gene>
<dbReference type="EMBL" id="CAJVPL010000787">
    <property type="protein sequence ID" value="CAG8529609.1"/>
    <property type="molecule type" value="Genomic_DNA"/>
</dbReference>
<comment type="caution">
    <text evidence="1">The sequence shown here is derived from an EMBL/GenBank/DDBJ whole genome shotgun (WGS) entry which is preliminary data.</text>
</comment>
<proteinExistence type="predicted"/>
<evidence type="ECO:0000313" key="2">
    <source>
        <dbReference type="Proteomes" id="UP000789831"/>
    </source>
</evidence>